<comment type="similarity">
    <text evidence="1">Belongs to the DprA/Smf family.</text>
</comment>
<name>A0A0S4R0G6_9ACTN</name>
<proteinExistence type="inferred from homology"/>
<evidence type="ECO:0000313" key="5">
    <source>
        <dbReference type="Proteomes" id="UP000198802"/>
    </source>
</evidence>
<evidence type="ECO:0000313" key="4">
    <source>
        <dbReference type="EMBL" id="CUU60879.1"/>
    </source>
</evidence>
<accession>A0A0S4R0G6</accession>
<dbReference type="InterPro" id="IPR057666">
    <property type="entry name" value="DrpA_SLOG"/>
</dbReference>
<feature type="region of interest" description="Disordered" evidence="2">
    <location>
        <begin position="1"/>
        <end position="27"/>
    </location>
</feature>
<evidence type="ECO:0000256" key="2">
    <source>
        <dbReference type="SAM" id="MobiDB-lite"/>
    </source>
</evidence>
<dbReference type="InterPro" id="IPR003488">
    <property type="entry name" value="DprA"/>
</dbReference>
<dbReference type="Pfam" id="PF02481">
    <property type="entry name" value="DNA_processg_A"/>
    <property type="match status" value="1"/>
</dbReference>
<dbReference type="PANTHER" id="PTHR43022">
    <property type="entry name" value="PROTEIN SMF"/>
    <property type="match status" value="1"/>
</dbReference>
<feature type="compositionally biased region" description="Basic and acidic residues" evidence="2">
    <location>
        <begin position="1"/>
        <end position="10"/>
    </location>
</feature>
<dbReference type="EMBL" id="FAOZ01000049">
    <property type="protein sequence ID" value="CUU60879.1"/>
    <property type="molecule type" value="Genomic_DNA"/>
</dbReference>
<gene>
    <name evidence="4" type="ORF">Ga0074812_14923</name>
</gene>
<dbReference type="Proteomes" id="UP000198802">
    <property type="component" value="Unassembled WGS sequence"/>
</dbReference>
<dbReference type="AlphaFoldDB" id="A0A0S4R0G6"/>
<protein>
    <submittedName>
        <fullName evidence="4">DNA recombination-mediator protein A</fullName>
    </submittedName>
</protein>
<dbReference type="Gene3D" id="3.40.50.450">
    <property type="match status" value="1"/>
</dbReference>
<evidence type="ECO:0000256" key="1">
    <source>
        <dbReference type="ARBA" id="ARBA00006525"/>
    </source>
</evidence>
<evidence type="ECO:0000259" key="3">
    <source>
        <dbReference type="Pfam" id="PF02481"/>
    </source>
</evidence>
<dbReference type="GO" id="GO:0009294">
    <property type="term" value="P:DNA-mediated transformation"/>
    <property type="evidence" value="ECO:0007669"/>
    <property type="project" value="InterPro"/>
</dbReference>
<keyword evidence="5" id="KW-1185">Reference proteome</keyword>
<organism evidence="4 5">
    <name type="scientific">Parafrankia irregularis</name>
    <dbReference type="NCBI Taxonomy" id="795642"/>
    <lineage>
        <taxon>Bacteria</taxon>
        <taxon>Bacillati</taxon>
        <taxon>Actinomycetota</taxon>
        <taxon>Actinomycetes</taxon>
        <taxon>Frankiales</taxon>
        <taxon>Frankiaceae</taxon>
        <taxon>Parafrankia</taxon>
    </lineage>
</organism>
<reference evidence="5" key="1">
    <citation type="submission" date="2015-11" db="EMBL/GenBank/DDBJ databases">
        <authorList>
            <person name="Varghese N."/>
        </authorList>
    </citation>
    <scope>NUCLEOTIDE SEQUENCE [LARGE SCALE GENOMIC DNA]</scope>
    <source>
        <strain evidence="5">DSM 45899</strain>
    </source>
</reference>
<feature type="domain" description="Smf/DprA SLOG" evidence="3">
    <location>
        <begin position="61"/>
        <end position="280"/>
    </location>
</feature>
<dbReference type="PANTHER" id="PTHR43022:SF1">
    <property type="entry name" value="PROTEIN SMF"/>
    <property type="match status" value="1"/>
</dbReference>
<sequence>MPVPTGERRARAALTQLPPDPDRTSAVHTDGAEAVWASLHADVDLDPDGLLATHTVRGWRLLCPGDDEWPTTLTPTDRTPIGMWVHGEGHLGDLTARSVTLTGTRSPSPHGADHAERLAVGLVTAAPPVTVTGVVSMGIGLRAVTSAAPHGPTIALLASPTPAALTRYRGLFTTVAARGVVLATAPPLAAADPDAGGYYRRCEARTALLATMTPALFVVESETAGQAMTLARTAHDWGRLVMALPPAQRLTVHGHGGCHQLLRGGLAVPAVTVDDITARLPTG</sequence>
<dbReference type="RefSeq" id="WP_054571586.1">
    <property type="nucleotide sequence ID" value="NZ_FAOZ01000049.1"/>
</dbReference>